<evidence type="ECO:0000313" key="2">
    <source>
        <dbReference type="Proteomes" id="UP000011713"/>
    </source>
</evidence>
<dbReference type="HOGENOM" id="CLU_932069_0_0_1"/>
<reference evidence="2" key="1">
    <citation type="journal article" date="2010" name="Science">
        <title>Signatures of adaptation to obligate biotrophy in the Hyaloperonospora arabidopsidis genome.</title>
        <authorList>
            <person name="Baxter L."/>
            <person name="Tripathy S."/>
            <person name="Ishaque N."/>
            <person name="Boot N."/>
            <person name="Cabral A."/>
            <person name="Kemen E."/>
            <person name="Thines M."/>
            <person name="Ah-Fong A."/>
            <person name="Anderson R."/>
            <person name="Badejoko W."/>
            <person name="Bittner-Eddy P."/>
            <person name="Boore J.L."/>
            <person name="Chibucos M.C."/>
            <person name="Coates M."/>
            <person name="Dehal P."/>
            <person name="Delehaunty K."/>
            <person name="Dong S."/>
            <person name="Downton P."/>
            <person name="Dumas B."/>
            <person name="Fabro G."/>
            <person name="Fronick C."/>
            <person name="Fuerstenberg S.I."/>
            <person name="Fulton L."/>
            <person name="Gaulin E."/>
            <person name="Govers F."/>
            <person name="Hughes L."/>
            <person name="Humphray S."/>
            <person name="Jiang R.H."/>
            <person name="Judelson H."/>
            <person name="Kamoun S."/>
            <person name="Kyung K."/>
            <person name="Meijer H."/>
            <person name="Minx P."/>
            <person name="Morris P."/>
            <person name="Nelson J."/>
            <person name="Phuntumart V."/>
            <person name="Qutob D."/>
            <person name="Rehmany A."/>
            <person name="Rougon-Cardoso A."/>
            <person name="Ryden P."/>
            <person name="Torto-Alalibo T."/>
            <person name="Studholme D."/>
            <person name="Wang Y."/>
            <person name="Win J."/>
            <person name="Wood J."/>
            <person name="Clifton S.W."/>
            <person name="Rogers J."/>
            <person name="Van den Ackerveken G."/>
            <person name="Jones J.D."/>
            <person name="McDowell J.M."/>
            <person name="Beynon J."/>
            <person name="Tyler B.M."/>
        </authorList>
    </citation>
    <scope>NUCLEOTIDE SEQUENCE [LARGE SCALE GENOMIC DNA]</scope>
    <source>
        <strain evidence="2">Emoy2</strain>
    </source>
</reference>
<dbReference type="Proteomes" id="UP000011713">
    <property type="component" value="Unassembled WGS sequence"/>
</dbReference>
<dbReference type="EMBL" id="JH598187">
    <property type="status" value="NOT_ANNOTATED_CDS"/>
    <property type="molecule type" value="Genomic_DNA"/>
</dbReference>
<dbReference type="InParanoid" id="M4BF11"/>
<dbReference type="VEuPathDB" id="FungiDB:HpaG804879"/>
<dbReference type="AlphaFoldDB" id="M4BF11"/>
<organism evidence="1 2">
    <name type="scientific">Hyaloperonospora arabidopsidis (strain Emoy2)</name>
    <name type="common">Downy mildew agent</name>
    <name type="synonym">Peronospora arabidopsidis</name>
    <dbReference type="NCBI Taxonomy" id="559515"/>
    <lineage>
        <taxon>Eukaryota</taxon>
        <taxon>Sar</taxon>
        <taxon>Stramenopiles</taxon>
        <taxon>Oomycota</taxon>
        <taxon>Peronosporomycetes</taxon>
        <taxon>Peronosporales</taxon>
        <taxon>Peronosporaceae</taxon>
        <taxon>Hyaloperonospora</taxon>
    </lineage>
</organism>
<reference evidence="1" key="2">
    <citation type="submission" date="2015-06" db="UniProtKB">
        <authorList>
            <consortium name="EnsemblProtists"/>
        </authorList>
    </citation>
    <scope>IDENTIFICATION</scope>
    <source>
        <strain evidence="1">Emoy2</strain>
    </source>
</reference>
<name>M4BF11_HYAAE</name>
<evidence type="ECO:0000313" key="1">
    <source>
        <dbReference type="EnsemblProtists" id="HpaP804879"/>
    </source>
</evidence>
<keyword evidence="2" id="KW-1185">Reference proteome</keyword>
<accession>M4BF11</accession>
<proteinExistence type="predicted"/>
<protein>
    <submittedName>
        <fullName evidence="1">Uncharacterized protein</fullName>
    </submittedName>
</protein>
<sequence>MTLESQRVGKDVFWNAINSAQMIALVKAGGPVRLKLKIYSFDLNFSAWCGVSSSRTHTPWCSLNNWVGSTGGASLFSDLLALSRSALTPIRPVTTVVVMPRRMSLGHGCARRSKRPDTNGLKQLVYDVSFIFVGLDLVHDLDVENGRQRADEHVDLRFLLCDKQRPALQDGERHVDGIDYMRDAEGDQLPLVGRRGVWAILNAEIGQLLVVSLQERKQATEMGVTVRFLGNWTSMRVRRLAYARRKTKKHKESLIRVPPVTHSAASGDCQIGLVRRIPYLENWVLSRHHHACRGTPPAC</sequence>
<dbReference type="EnsemblProtists" id="HpaT804879">
    <property type="protein sequence ID" value="HpaP804879"/>
    <property type="gene ID" value="HpaG804879"/>
</dbReference>